<protein>
    <submittedName>
        <fullName evidence="2">Uncharacterized protein</fullName>
    </submittedName>
</protein>
<keyword evidence="3" id="KW-1185">Reference proteome</keyword>
<sequence>MVQADHASFLRSHGDPTESAEPTASVAHGDRAAGARLIEQALRGMTNAVGADHPLVRACEDALATGAEEPPD</sequence>
<dbReference type="Proteomes" id="UP001187346">
    <property type="component" value="Unassembled WGS sequence"/>
</dbReference>
<evidence type="ECO:0000313" key="3">
    <source>
        <dbReference type="Proteomes" id="UP001187346"/>
    </source>
</evidence>
<feature type="region of interest" description="Disordered" evidence="1">
    <location>
        <begin position="1"/>
        <end position="32"/>
    </location>
</feature>
<comment type="caution">
    <text evidence="2">The sequence shown here is derived from an EMBL/GenBank/DDBJ whole genome shotgun (WGS) entry which is preliminary data.</text>
</comment>
<reference evidence="2 3" key="1">
    <citation type="submission" date="2023-10" db="EMBL/GenBank/DDBJ databases">
        <title>Characterization of rhizosphere-enriched actinobacteria from wheat plants lab-grown on chernevaya soil.</title>
        <authorList>
            <person name="Tikhonova E.N."/>
            <person name="Konopkin A."/>
            <person name="Kravchenko I.K."/>
        </authorList>
    </citation>
    <scope>NUCLEOTIDE SEQUENCE [LARGE SCALE GENOMIC DNA]</scope>
    <source>
        <strain evidence="2 3">RR29</strain>
    </source>
</reference>
<evidence type="ECO:0000256" key="1">
    <source>
        <dbReference type="SAM" id="MobiDB-lite"/>
    </source>
</evidence>
<gene>
    <name evidence="2" type="ORF">R5A26_24910</name>
</gene>
<proteinExistence type="predicted"/>
<dbReference type="EMBL" id="JAWMAJ010000086">
    <property type="protein sequence ID" value="MDV7219181.1"/>
    <property type="molecule type" value="Genomic_DNA"/>
</dbReference>
<accession>A0ABU4FF16</accession>
<organism evidence="2 3">
    <name type="scientific">Streptomyces prunicolor</name>
    <dbReference type="NCBI Taxonomy" id="67348"/>
    <lineage>
        <taxon>Bacteria</taxon>
        <taxon>Bacillati</taxon>
        <taxon>Actinomycetota</taxon>
        <taxon>Actinomycetes</taxon>
        <taxon>Kitasatosporales</taxon>
        <taxon>Streptomycetaceae</taxon>
        <taxon>Streptomyces</taxon>
    </lineage>
</organism>
<evidence type="ECO:0000313" key="2">
    <source>
        <dbReference type="EMBL" id="MDV7219181.1"/>
    </source>
</evidence>
<name>A0ABU4FF16_9ACTN</name>
<dbReference type="RefSeq" id="WP_317773212.1">
    <property type="nucleotide sequence ID" value="NZ_JAWMAJ010000086.1"/>
</dbReference>